<evidence type="ECO:0000256" key="4">
    <source>
        <dbReference type="PIRSR" id="PIRSR000105-1"/>
    </source>
</evidence>
<dbReference type="AlphaFoldDB" id="A0A5D6W890"/>
<dbReference type="InterPro" id="IPR008927">
    <property type="entry name" value="6-PGluconate_DH-like_C_sf"/>
</dbReference>
<evidence type="ECO:0000256" key="1">
    <source>
        <dbReference type="ARBA" id="ARBA00005086"/>
    </source>
</evidence>
<dbReference type="Pfam" id="PF02737">
    <property type="entry name" value="3HCDH_N"/>
    <property type="match status" value="1"/>
</dbReference>
<evidence type="ECO:0000313" key="7">
    <source>
        <dbReference type="EMBL" id="TYZ24513.1"/>
    </source>
</evidence>
<dbReference type="EC" id="1.1.1.157" evidence="7"/>
<dbReference type="OrthoDB" id="9771883at2"/>
<dbReference type="UniPathway" id="UPA00863"/>
<dbReference type="InterPro" id="IPR036291">
    <property type="entry name" value="NAD(P)-bd_dom_sf"/>
</dbReference>
<dbReference type="FunFam" id="3.40.50.720:FF:000009">
    <property type="entry name" value="Fatty oxidation complex, alpha subunit"/>
    <property type="match status" value="1"/>
</dbReference>
<comment type="similarity">
    <text evidence="2">Belongs to the 3-hydroxyacyl-CoA dehydrogenase family.</text>
</comment>
<dbReference type="GO" id="GO:0006635">
    <property type="term" value="P:fatty acid beta-oxidation"/>
    <property type="evidence" value="ECO:0007669"/>
    <property type="project" value="TreeGrafter"/>
</dbReference>
<dbReference type="RefSeq" id="WP_149170147.1">
    <property type="nucleotide sequence ID" value="NZ_VTOY01000001.1"/>
</dbReference>
<dbReference type="PIRSF" id="PIRSF000105">
    <property type="entry name" value="HCDH"/>
    <property type="match status" value="1"/>
</dbReference>
<dbReference type="PROSITE" id="PS00067">
    <property type="entry name" value="3HCDH"/>
    <property type="match status" value="1"/>
</dbReference>
<feature type="domain" description="3-hydroxyacyl-CoA dehydrogenase C-terminal" evidence="5">
    <location>
        <begin position="181"/>
        <end position="277"/>
    </location>
</feature>
<evidence type="ECO:0000256" key="2">
    <source>
        <dbReference type="ARBA" id="ARBA00009463"/>
    </source>
</evidence>
<dbReference type="SUPFAM" id="SSF51735">
    <property type="entry name" value="NAD(P)-binding Rossmann-fold domains"/>
    <property type="match status" value="1"/>
</dbReference>
<dbReference type="GO" id="GO:0019605">
    <property type="term" value="P:butyrate metabolic process"/>
    <property type="evidence" value="ECO:0007669"/>
    <property type="project" value="UniProtKB-UniPathway"/>
</dbReference>
<comment type="pathway">
    <text evidence="1">Lipid metabolism; butanoate metabolism.</text>
</comment>
<dbReference type="GO" id="GO:0070403">
    <property type="term" value="F:NAD+ binding"/>
    <property type="evidence" value="ECO:0007669"/>
    <property type="project" value="InterPro"/>
</dbReference>
<dbReference type="Pfam" id="PF00725">
    <property type="entry name" value="3HCDH"/>
    <property type="match status" value="1"/>
</dbReference>
<keyword evidence="3 7" id="KW-0560">Oxidoreductase</keyword>
<dbReference type="SUPFAM" id="SSF48179">
    <property type="entry name" value="6-phosphogluconate dehydrogenase C-terminal domain-like"/>
    <property type="match status" value="1"/>
</dbReference>
<dbReference type="PANTHER" id="PTHR48075">
    <property type="entry name" value="3-HYDROXYACYL-COA DEHYDROGENASE FAMILY PROTEIN"/>
    <property type="match status" value="1"/>
</dbReference>
<proteinExistence type="inferred from homology"/>
<dbReference type="Proteomes" id="UP000323646">
    <property type="component" value="Unassembled WGS sequence"/>
</dbReference>
<dbReference type="PANTHER" id="PTHR48075:SF5">
    <property type="entry name" value="3-HYDROXYBUTYRYL-COA DEHYDROGENASE"/>
    <property type="match status" value="1"/>
</dbReference>
<protein>
    <submittedName>
        <fullName evidence="7">3-hydroxybutyryl-CoA dehydrogenase</fullName>
        <ecNumber evidence="7">1.1.1.157</ecNumber>
    </submittedName>
</protein>
<accession>A0A5D6W890</accession>
<evidence type="ECO:0000313" key="8">
    <source>
        <dbReference type="Proteomes" id="UP000323646"/>
    </source>
</evidence>
<comment type="caution">
    <text evidence="7">The sequence shown here is derived from an EMBL/GenBank/DDBJ whole genome shotgun (WGS) entry which is preliminary data.</text>
</comment>
<dbReference type="InterPro" id="IPR006108">
    <property type="entry name" value="3HC_DH_C"/>
</dbReference>
<dbReference type="GO" id="GO:0008691">
    <property type="term" value="F:3-hydroxybutyryl-CoA dehydrogenase activity"/>
    <property type="evidence" value="ECO:0007669"/>
    <property type="project" value="UniProtKB-EC"/>
</dbReference>
<feature type="site" description="Important for catalytic activity" evidence="4">
    <location>
        <position position="135"/>
    </location>
</feature>
<dbReference type="EMBL" id="VTOY01000001">
    <property type="protein sequence ID" value="TYZ24513.1"/>
    <property type="molecule type" value="Genomic_DNA"/>
</dbReference>
<dbReference type="InterPro" id="IPR006180">
    <property type="entry name" value="3-OHacyl-CoA_DH_CS"/>
</dbReference>
<evidence type="ECO:0000256" key="3">
    <source>
        <dbReference type="ARBA" id="ARBA00023002"/>
    </source>
</evidence>
<reference evidence="7 8" key="1">
    <citation type="submission" date="2019-08" db="EMBL/GenBank/DDBJ databases">
        <title>Selenomonas sp. mPRGC5 and Selenomonas sp. mPRGC8 isolated from ruminal fluid of dairy goat (Capra hircus).</title>
        <authorList>
            <person name="Poothong S."/>
            <person name="Nuengjamnong C."/>
            <person name="Tanasupawat S."/>
        </authorList>
    </citation>
    <scope>NUCLEOTIDE SEQUENCE [LARGE SCALE GENOMIC DNA]</scope>
    <source>
        <strain evidence="8">mPRGC5</strain>
    </source>
</reference>
<feature type="domain" description="3-hydroxyacyl-CoA dehydrogenase NAD binding" evidence="6">
    <location>
        <begin position="2"/>
        <end position="178"/>
    </location>
</feature>
<keyword evidence="8" id="KW-1185">Reference proteome</keyword>
<organism evidence="7 8">
    <name type="scientific">Selenomonas ruminis</name>
    <dbReference type="NCBI Taxonomy" id="2593411"/>
    <lineage>
        <taxon>Bacteria</taxon>
        <taxon>Bacillati</taxon>
        <taxon>Bacillota</taxon>
        <taxon>Negativicutes</taxon>
        <taxon>Selenomonadales</taxon>
        <taxon>Selenomonadaceae</taxon>
        <taxon>Selenomonas</taxon>
    </lineage>
</organism>
<sequence>MKVAVIGTGTLGTSIAQVFSQCDKVERVFLCKGRPTSKNGKDKIVEVYARLVKKEKLSPKQAENFLAKIESGELEDSKSADILIEAVAEKLEVKREIFEKLDVLCDSHTIFATNTSSLPIQAIGAGLKHSLLGMHFFNPAPVMKLVEVIATDDTTDDMLAQVMQIARDIGKTPVEVREAPGFVVNRVLIPMINEAVSIYAEGVATVKDIDTALQLGANHPMGPLALADLIGLDVVLAILDVMLKETGNNRYLPQPMLKRMVREGKLGRKSGQGFYKY</sequence>
<dbReference type="InterPro" id="IPR013328">
    <property type="entry name" value="6PGD_dom2"/>
</dbReference>
<evidence type="ECO:0000259" key="5">
    <source>
        <dbReference type="Pfam" id="PF00725"/>
    </source>
</evidence>
<dbReference type="Gene3D" id="3.40.50.720">
    <property type="entry name" value="NAD(P)-binding Rossmann-like Domain"/>
    <property type="match status" value="1"/>
</dbReference>
<evidence type="ECO:0000259" key="6">
    <source>
        <dbReference type="Pfam" id="PF02737"/>
    </source>
</evidence>
<gene>
    <name evidence="7" type="ORF">FZ040_00240</name>
</gene>
<dbReference type="Gene3D" id="1.10.1040.10">
    <property type="entry name" value="N-(1-d-carboxylethyl)-l-norvaline Dehydrogenase, domain 2"/>
    <property type="match status" value="1"/>
</dbReference>
<dbReference type="InterPro" id="IPR022694">
    <property type="entry name" value="3-OHacyl-CoA_DH"/>
</dbReference>
<dbReference type="InterPro" id="IPR006176">
    <property type="entry name" value="3-OHacyl-CoA_DH_NAD-bd"/>
</dbReference>
<name>A0A5D6W890_9FIRM</name>